<proteinExistence type="predicted"/>
<reference evidence="3 4" key="1">
    <citation type="submission" date="2020-08" db="EMBL/GenBank/DDBJ databases">
        <title>Sequencing the genomes of 1000 actinobacteria strains.</title>
        <authorList>
            <person name="Klenk H.-P."/>
        </authorList>
    </citation>
    <scope>NUCLEOTIDE SEQUENCE [LARGE SCALE GENOMIC DNA]</scope>
    <source>
        <strain evidence="3 4">DSM 28967</strain>
    </source>
</reference>
<evidence type="ECO:0000256" key="1">
    <source>
        <dbReference type="SAM" id="MobiDB-lite"/>
    </source>
</evidence>
<keyword evidence="2" id="KW-1133">Transmembrane helix</keyword>
<feature type="transmembrane region" description="Helical" evidence="2">
    <location>
        <begin position="40"/>
        <end position="60"/>
    </location>
</feature>
<accession>A0A7W9MST2</accession>
<feature type="region of interest" description="Disordered" evidence="1">
    <location>
        <begin position="262"/>
        <end position="281"/>
    </location>
</feature>
<dbReference type="AlphaFoldDB" id="A0A7W9MST2"/>
<name>A0A7W9MST2_9ACTN</name>
<protein>
    <submittedName>
        <fullName evidence="3">Uncharacterized protein</fullName>
    </submittedName>
</protein>
<gene>
    <name evidence="3" type="ORF">HDA39_001770</name>
</gene>
<keyword evidence="2" id="KW-0472">Membrane</keyword>
<sequence>MSSDIEDLLVDAADDSAAPMRHTVDDVVRRGRRGQRLRRISAVAVSAIAVAGVATAVAVLPGQDDEAPVAGLGLPAPETTVSLDPKTGKATEVLPAKSTLSDAQVIARCQPADGQYRQSAAKAGGGSESISGWKVALTQASASWVSAILVSPDQKRYAYCLDNAGAGTPSDDYLRQGVADDKPYVVWADHNGSRGVVPRGVAKVDFLTSDGVSSPAVVENGFFLWASRRTAVGDPSAPIWAIFSDAQGREVARFNANPFQNDQVGVPGGKTVERAPIFPKR</sequence>
<evidence type="ECO:0000313" key="3">
    <source>
        <dbReference type="EMBL" id="MBB5835036.1"/>
    </source>
</evidence>
<keyword evidence="2" id="KW-0812">Transmembrane</keyword>
<organism evidence="3 4">
    <name type="scientific">Kribbella italica</name>
    <dbReference type="NCBI Taxonomy" id="1540520"/>
    <lineage>
        <taxon>Bacteria</taxon>
        <taxon>Bacillati</taxon>
        <taxon>Actinomycetota</taxon>
        <taxon>Actinomycetes</taxon>
        <taxon>Propionibacteriales</taxon>
        <taxon>Kribbellaceae</taxon>
        <taxon>Kribbella</taxon>
    </lineage>
</organism>
<evidence type="ECO:0000313" key="4">
    <source>
        <dbReference type="Proteomes" id="UP000549971"/>
    </source>
</evidence>
<keyword evidence="4" id="KW-1185">Reference proteome</keyword>
<comment type="caution">
    <text evidence="3">The sequence shown here is derived from an EMBL/GenBank/DDBJ whole genome shotgun (WGS) entry which is preliminary data.</text>
</comment>
<evidence type="ECO:0000256" key="2">
    <source>
        <dbReference type="SAM" id="Phobius"/>
    </source>
</evidence>
<dbReference type="RefSeq" id="WP_184794732.1">
    <property type="nucleotide sequence ID" value="NZ_JACHMY010000001.1"/>
</dbReference>
<dbReference type="EMBL" id="JACHMY010000001">
    <property type="protein sequence ID" value="MBB5835036.1"/>
    <property type="molecule type" value="Genomic_DNA"/>
</dbReference>
<dbReference type="Proteomes" id="UP000549971">
    <property type="component" value="Unassembled WGS sequence"/>
</dbReference>